<proteinExistence type="predicted"/>
<reference evidence="2 3" key="1">
    <citation type="submission" date="2021-06" db="EMBL/GenBank/DDBJ databases">
        <authorList>
            <person name="Palmer J.M."/>
        </authorList>
    </citation>
    <scope>NUCLEOTIDE SEQUENCE [LARGE SCALE GENOMIC DNA]</scope>
    <source>
        <strain evidence="2 3">CL_MEX2019</strain>
        <tissue evidence="2">Muscle</tissue>
    </source>
</reference>
<sequence length="205" mass="23154">MESKKRSKLDIFRKKLLPRLHRGKTNSNKHAIQANSIMDNRMSTSVPDIRNMRLEYDRVESSRQPDLYNSPSHNSVSSLVDREVGGSGLQVPGAGAKKGDYRRSMPDCTDWTFPQESVNGFCGEERSSMEQRFVSGMEADELALPEMKTVYSPDMPAEDHSPDNTQVEMGNEPGSLLDSVHDLPRSYLLSIRLKEGHNLVIRDRC</sequence>
<feature type="non-terminal residue" evidence="2">
    <location>
        <position position="205"/>
    </location>
</feature>
<feature type="region of interest" description="Disordered" evidence="1">
    <location>
        <begin position="60"/>
        <end position="102"/>
    </location>
</feature>
<dbReference type="EMBL" id="JAHUTJ010035894">
    <property type="protein sequence ID" value="MED6278652.1"/>
    <property type="molecule type" value="Genomic_DNA"/>
</dbReference>
<comment type="caution">
    <text evidence="2">The sequence shown here is derived from an EMBL/GenBank/DDBJ whole genome shotgun (WGS) entry which is preliminary data.</text>
</comment>
<evidence type="ECO:0000256" key="1">
    <source>
        <dbReference type="SAM" id="MobiDB-lite"/>
    </source>
</evidence>
<evidence type="ECO:0000313" key="3">
    <source>
        <dbReference type="Proteomes" id="UP001352852"/>
    </source>
</evidence>
<organism evidence="2 3">
    <name type="scientific">Characodon lateralis</name>
    <dbReference type="NCBI Taxonomy" id="208331"/>
    <lineage>
        <taxon>Eukaryota</taxon>
        <taxon>Metazoa</taxon>
        <taxon>Chordata</taxon>
        <taxon>Craniata</taxon>
        <taxon>Vertebrata</taxon>
        <taxon>Euteleostomi</taxon>
        <taxon>Actinopterygii</taxon>
        <taxon>Neopterygii</taxon>
        <taxon>Teleostei</taxon>
        <taxon>Neoteleostei</taxon>
        <taxon>Acanthomorphata</taxon>
        <taxon>Ovalentaria</taxon>
        <taxon>Atherinomorphae</taxon>
        <taxon>Cyprinodontiformes</taxon>
        <taxon>Goodeidae</taxon>
        <taxon>Characodon</taxon>
    </lineage>
</organism>
<feature type="compositionally biased region" description="Polar residues" evidence="1">
    <location>
        <begin position="64"/>
        <end position="78"/>
    </location>
</feature>
<dbReference type="Proteomes" id="UP001352852">
    <property type="component" value="Unassembled WGS sequence"/>
</dbReference>
<accession>A0ABU7DUA6</accession>
<name>A0ABU7DUA6_9TELE</name>
<evidence type="ECO:0000313" key="2">
    <source>
        <dbReference type="EMBL" id="MED6278652.1"/>
    </source>
</evidence>
<keyword evidence="3" id="KW-1185">Reference proteome</keyword>
<protein>
    <submittedName>
        <fullName evidence="2">Uncharacterized protein</fullName>
    </submittedName>
</protein>
<gene>
    <name evidence="2" type="ORF">CHARACLAT_026103</name>
</gene>